<dbReference type="PANTHER" id="PTHR30203">
    <property type="entry name" value="OUTER MEMBRANE CATION EFFLUX PROTEIN"/>
    <property type="match status" value="1"/>
</dbReference>
<keyword evidence="2" id="KW-0449">Lipoprotein</keyword>
<keyword evidence="3" id="KW-0175">Coiled coil</keyword>
<evidence type="ECO:0000256" key="2">
    <source>
        <dbReference type="RuleBase" id="RU362097"/>
    </source>
</evidence>
<dbReference type="Gene3D" id="1.20.1600.10">
    <property type="entry name" value="Outer membrane efflux proteins (OEP)"/>
    <property type="match status" value="1"/>
</dbReference>
<comment type="subcellular location">
    <subcellularLocation>
        <location evidence="2">Cell membrane</location>
        <topology evidence="2">Lipid-anchor</topology>
    </subcellularLocation>
</comment>
<organism evidence="4 5">
    <name type="scientific">Pedobacter quisquiliarum</name>
    <dbReference type="NCBI Taxonomy" id="1834438"/>
    <lineage>
        <taxon>Bacteria</taxon>
        <taxon>Pseudomonadati</taxon>
        <taxon>Bacteroidota</taxon>
        <taxon>Sphingobacteriia</taxon>
        <taxon>Sphingobacteriales</taxon>
        <taxon>Sphingobacteriaceae</taxon>
        <taxon>Pedobacter</taxon>
    </lineage>
</organism>
<name>A0A916XES4_9SPHI</name>
<protein>
    <submittedName>
        <fullName evidence="4">RND transporter</fullName>
    </submittedName>
</protein>
<dbReference type="GO" id="GO:0005886">
    <property type="term" value="C:plasma membrane"/>
    <property type="evidence" value="ECO:0007669"/>
    <property type="project" value="UniProtKB-SubCell"/>
</dbReference>
<reference evidence="4" key="1">
    <citation type="journal article" date="2014" name="Int. J. Syst. Evol. Microbiol.">
        <title>Complete genome sequence of Corynebacterium casei LMG S-19264T (=DSM 44701T), isolated from a smear-ripened cheese.</title>
        <authorList>
            <consortium name="US DOE Joint Genome Institute (JGI-PGF)"/>
            <person name="Walter F."/>
            <person name="Albersmeier A."/>
            <person name="Kalinowski J."/>
            <person name="Ruckert C."/>
        </authorList>
    </citation>
    <scope>NUCLEOTIDE SEQUENCE</scope>
    <source>
        <strain evidence="4">CGMCC 1.15343</strain>
    </source>
</reference>
<accession>A0A916XES4</accession>
<evidence type="ECO:0000313" key="4">
    <source>
        <dbReference type="EMBL" id="GGC66579.1"/>
    </source>
</evidence>
<keyword evidence="5" id="KW-1185">Reference proteome</keyword>
<keyword evidence="2" id="KW-1134">Transmembrane beta strand</keyword>
<keyword evidence="2" id="KW-0472">Membrane</keyword>
<dbReference type="SUPFAM" id="SSF56954">
    <property type="entry name" value="Outer membrane efflux proteins (OEP)"/>
    <property type="match status" value="1"/>
</dbReference>
<comment type="caution">
    <text evidence="4">The sequence shown here is derived from an EMBL/GenBank/DDBJ whole genome shotgun (WGS) entry which is preliminary data.</text>
</comment>
<gene>
    <name evidence="4" type="ORF">GCM10011387_19980</name>
</gene>
<sequence>MLASCKVPQVLEPKITNVVPGTYHNNPDTANLAQVNWRTFFGDQDLSNLIDTALLRNQELQITLQDIDISRNDVRLRQAARLPTVAARLGAGLEKVGRYTSQGAGDATTEITPGKEMPDPLADFAATISANWEVDLWKKLRNSKKAALTRYLSSVEGKNFVLSNLVAEVANAYFELVALDNELDVVQQNIAIQKDALEIVKVQKQASRVTELAVQKFRAEVLKSQDIKYDLLQQITETENRINFLLARYPTPIRRNKASLQNALSGVVASGIPAQLLVNRPDIRQSELELQAAKLDVAVARAEFYPSLAVSANLGLQAFKPSYLFKLPESLLYGLAGDLAAPLINRSAIKVEFKTANARQLQAMFNYERTVLNAYMEVSNQLSGIENLGKRCELKSTQVEALTKSIDLANDLFRSARADYLEVLMTQRDVLESRLELIETKKAQLNAIVNMYKYLGGGWN</sequence>
<dbReference type="AlphaFoldDB" id="A0A916XES4"/>
<dbReference type="GO" id="GO:0015562">
    <property type="term" value="F:efflux transmembrane transporter activity"/>
    <property type="evidence" value="ECO:0007669"/>
    <property type="project" value="InterPro"/>
</dbReference>
<comment type="similarity">
    <text evidence="1 2">Belongs to the outer membrane factor (OMF) (TC 1.B.17) family.</text>
</comment>
<keyword evidence="2" id="KW-0812">Transmembrane</keyword>
<evidence type="ECO:0000256" key="3">
    <source>
        <dbReference type="SAM" id="Coils"/>
    </source>
</evidence>
<dbReference type="Gene3D" id="2.20.200.10">
    <property type="entry name" value="Outer membrane efflux proteins (OEP)"/>
    <property type="match status" value="1"/>
</dbReference>
<reference evidence="4" key="2">
    <citation type="submission" date="2020-09" db="EMBL/GenBank/DDBJ databases">
        <authorList>
            <person name="Sun Q."/>
            <person name="Zhou Y."/>
        </authorList>
    </citation>
    <scope>NUCLEOTIDE SEQUENCE</scope>
    <source>
        <strain evidence="4">CGMCC 1.15343</strain>
    </source>
</reference>
<feature type="coiled-coil region" evidence="3">
    <location>
        <begin position="421"/>
        <end position="448"/>
    </location>
</feature>
<dbReference type="PANTHER" id="PTHR30203:SF30">
    <property type="entry name" value="OUTER MEMBRANE PROTEIN-RELATED"/>
    <property type="match status" value="1"/>
</dbReference>
<dbReference type="Proteomes" id="UP000651668">
    <property type="component" value="Unassembled WGS sequence"/>
</dbReference>
<dbReference type="InterPro" id="IPR003423">
    <property type="entry name" value="OMP_efflux"/>
</dbReference>
<keyword evidence="2" id="KW-0564">Palmitate</keyword>
<dbReference type="EMBL" id="BMIL01000006">
    <property type="protein sequence ID" value="GGC66579.1"/>
    <property type="molecule type" value="Genomic_DNA"/>
</dbReference>
<dbReference type="InterPro" id="IPR010131">
    <property type="entry name" value="MdtP/NodT-like"/>
</dbReference>
<dbReference type="Pfam" id="PF02321">
    <property type="entry name" value="OEP"/>
    <property type="match status" value="2"/>
</dbReference>
<evidence type="ECO:0000313" key="5">
    <source>
        <dbReference type="Proteomes" id="UP000651668"/>
    </source>
</evidence>
<dbReference type="NCBIfam" id="TIGR01845">
    <property type="entry name" value="outer_NodT"/>
    <property type="match status" value="1"/>
</dbReference>
<proteinExistence type="inferred from homology"/>
<evidence type="ECO:0000256" key="1">
    <source>
        <dbReference type="ARBA" id="ARBA00007613"/>
    </source>
</evidence>